<gene>
    <name evidence="1" type="ORF">EWM57_10985</name>
</gene>
<dbReference type="AlphaFoldDB" id="A0A4Q5LBF5"/>
<evidence type="ECO:0000313" key="2">
    <source>
        <dbReference type="Proteomes" id="UP000294155"/>
    </source>
</evidence>
<sequence>MLIIPSNLDVHALLEQCHPYEINEVAVFNIDHLIYILDFLTAAPLRNKKFAERIVDGYVPVVAHSLQRVVPRYNVYLAYLKRAGIIEVYKNGTFRPGTVKQPGKSRKYRFTEAYRQQPIRFVEVTTKAFKKRMSALHSKEWCSPRHRDYQHLLKYLVPDGLLRIDAAARQWNQERLGLIQLYPELRKVKKSSNSSYQRVDAYVDPIEQYNHAEYCIGRLEHQVWDVVIDDKVNRLHTPLTNMPSGLRHFLTYDGEALVSLDIANSQPYLATLLLRPEFYKESGGVLPRLFFDKEGTQIKQEREKHQMDQPYIILQNTGFNPDAQDIRTFNTLTSDGLLYEYLQDKFRAQLGEANCGRGQVKEAIFEVLFAKNRYTSERKKLFEKLFPSVSQIFRMLKEEDHTMLPRLLQILESHIVLRKVCGVIAKKYPKAPLLTIHDSIVTTLRYEERVETIMKEELERLVGLAPTIKRECWQAANAETILEKMRKTVELPNPEVSKPELRTDSLKKPIVLTSCVSEVV</sequence>
<comment type="caution">
    <text evidence="1">The sequence shown here is derived from an EMBL/GenBank/DDBJ whole genome shotgun (WGS) entry which is preliminary data.</text>
</comment>
<dbReference type="Proteomes" id="UP000294155">
    <property type="component" value="Unassembled WGS sequence"/>
</dbReference>
<keyword evidence="2" id="KW-1185">Reference proteome</keyword>
<reference evidence="1 2" key="1">
    <citation type="submission" date="2019-02" db="EMBL/GenBank/DDBJ databases">
        <title>Bacterial novel species isolated from soil.</title>
        <authorList>
            <person name="Jung H.-Y."/>
        </authorList>
    </citation>
    <scope>NUCLEOTIDE SEQUENCE [LARGE SCALE GENOMIC DNA]</scope>
    <source>
        <strain evidence="1 2">1-3-3-3</strain>
    </source>
</reference>
<dbReference type="EMBL" id="SEWE01000020">
    <property type="protein sequence ID" value="RYU79265.1"/>
    <property type="molecule type" value="Genomic_DNA"/>
</dbReference>
<dbReference type="RefSeq" id="WP_129921195.1">
    <property type="nucleotide sequence ID" value="NZ_SEWE01000020.1"/>
</dbReference>
<evidence type="ECO:0000313" key="1">
    <source>
        <dbReference type="EMBL" id="RYU79265.1"/>
    </source>
</evidence>
<name>A0A4Q5LBF5_9BACT</name>
<organism evidence="1 2">
    <name type="scientific">Hymenobacter persicinus</name>
    <dbReference type="NCBI Taxonomy" id="2025506"/>
    <lineage>
        <taxon>Bacteria</taxon>
        <taxon>Pseudomonadati</taxon>
        <taxon>Bacteroidota</taxon>
        <taxon>Cytophagia</taxon>
        <taxon>Cytophagales</taxon>
        <taxon>Hymenobacteraceae</taxon>
        <taxon>Hymenobacter</taxon>
    </lineage>
</organism>
<protein>
    <submittedName>
        <fullName evidence="1">Uncharacterized protein</fullName>
    </submittedName>
</protein>
<accession>A0A4Q5LBF5</accession>
<proteinExistence type="predicted"/>
<dbReference type="OrthoDB" id="631303at2"/>